<dbReference type="RefSeq" id="WP_269415945.1">
    <property type="nucleotide sequence ID" value="NZ_JAPWGL010000003.1"/>
</dbReference>
<gene>
    <name evidence="1" type="ORF">O0931_12675</name>
</gene>
<evidence type="ECO:0000313" key="1">
    <source>
        <dbReference type="EMBL" id="MCZ4224161.1"/>
    </source>
</evidence>
<name>A0ABT4KZL1_9SPHI</name>
<comment type="caution">
    <text evidence="1">The sequence shown here is derived from an EMBL/GenBank/DDBJ whole genome shotgun (WGS) entry which is preliminary data.</text>
</comment>
<accession>A0ABT4KZL1</accession>
<dbReference type="EMBL" id="JAPWGL010000003">
    <property type="protein sequence ID" value="MCZ4224161.1"/>
    <property type="molecule type" value="Genomic_DNA"/>
</dbReference>
<organism evidence="1 2">
    <name type="scientific">Pedobacter rhodius</name>
    <dbReference type="NCBI Taxonomy" id="3004098"/>
    <lineage>
        <taxon>Bacteria</taxon>
        <taxon>Pseudomonadati</taxon>
        <taxon>Bacteroidota</taxon>
        <taxon>Sphingobacteriia</taxon>
        <taxon>Sphingobacteriales</taxon>
        <taxon>Sphingobacteriaceae</taxon>
        <taxon>Pedobacter</taxon>
    </lineage>
</organism>
<proteinExistence type="predicted"/>
<keyword evidence="2" id="KW-1185">Reference proteome</keyword>
<dbReference type="Proteomes" id="UP001144341">
    <property type="component" value="Unassembled WGS sequence"/>
</dbReference>
<protein>
    <submittedName>
        <fullName evidence="1">Uncharacterized protein</fullName>
    </submittedName>
</protein>
<sequence>MSKFKASIRQDKVRPALTGSNVAIYERFESLAAVPKPDRNEHVVLALSANHGVKWIAGLQAARNHCHSFPEKPNSFR</sequence>
<reference evidence="1" key="1">
    <citation type="submission" date="2022-12" db="EMBL/GenBank/DDBJ databases">
        <title>Genome sequence of SJ11.</title>
        <authorList>
            <person name="Woo H."/>
        </authorList>
    </citation>
    <scope>NUCLEOTIDE SEQUENCE</scope>
    <source>
        <strain evidence="1">SJ11</strain>
    </source>
</reference>
<evidence type="ECO:0000313" key="2">
    <source>
        <dbReference type="Proteomes" id="UP001144341"/>
    </source>
</evidence>